<feature type="transmembrane region" description="Helical" evidence="1">
    <location>
        <begin position="125"/>
        <end position="145"/>
    </location>
</feature>
<feature type="transmembrane region" description="Helical" evidence="1">
    <location>
        <begin position="88"/>
        <end position="110"/>
    </location>
</feature>
<accession>A0A921LTB8</accession>
<organism evidence="2 3">
    <name type="scientific">Enorma phocaeensis</name>
    <dbReference type="NCBI Taxonomy" id="1871019"/>
    <lineage>
        <taxon>Bacteria</taxon>
        <taxon>Bacillati</taxon>
        <taxon>Actinomycetota</taxon>
        <taxon>Coriobacteriia</taxon>
        <taxon>Coriobacteriales</taxon>
        <taxon>Coriobacteriaceae</taxon>
        <taxon>Enorma</taxon>
    </lineage>
</organism>
<keyword evidence="1" id="KW-1133">Transmembrane helix</keyword>
<name>A0A921LTB8_9ACTN</name>
<feature type="transmembrane region" description="Helical" evidence="1">
    <location>
        <begin position="157"/>
        <end position="176"/>
    </location>
</feature>
<dbReference type="AlphaFoldDB" id="A0A921LTB8"/>
<gene>
    <name evidence="2" type="ORF">K8V70_04750</name>
</gene>
<comment type="caution">
    <text evidence="2">The sequence shown here is derived from an EMBL/GenBank/DDBJ whole genome shotgun (WGS) entry which is preliminary data.</text>
</comment>
<feature type="transmembrane region" description="Helical" evidence="1">
    <location>
        <begin position="56"/>
        <end position="76"/>
    </location>
</feature>
<dbReference type="Pfam" id="PF06197">
    <property type="entry name" value="DUF998"/>
    <property type="match status" value="1"/>
</dbReference>
<reference evidence="2" key="1">
    <citation type="journal article" date="2021" name="PeerJ">
        <title>Extensive microbial diversity within the chicken gut microbiome revealed by metagenomics and culture.</title>
        <authorList>
            <person name="Gilroy R."/>
            <person name="Ravi A."/>
            <person name="Getino M."/>
            <person name="Pursley I."/>
            <person name="Horton D.L."/>
            <person name="Alikhan N.F."/>
            <person name="Baker D."/>
            <person name="Gharbi K."/>
            <person name="Hall N."/>
            <person name="Watson M."/>
            <person name="Adriaenssens E.M."/>
            <person name="Foster-Nyarko E."/>
            <person name="Jarju S."/>
            <person name="Secka A."/>
            <person name="Antonio M."/>
            <person name="Oren A."/>
            <person name="Chaudhuri R.R."/>
            <person name="La Ragione R."/>
            <person name="Hildebrand F."/>
            <person name="Pallen M.J."/>
        </authorList>
    </citation>
    <scope>NUCLEOTIDE SEQUENCE</scope>
    <source>
        <strain evidence="2">ChiHjej13B12-9602</strain>
    </source>
</reference>
<sequence length="215" mass="22686">MSGAAAFIPSRAFSIVLLVALAGEFLVPLALARSWPSYDARMQAMSVLGSPSSPTGRIYCAWPICFGAVMIGCALMQYRLLHSAPRGIAVTAAALIAAFGIGRCILAGAFPCAESKSATDLATRVHGIASAVGFMALLAVLPLKAFAALHEGNHAPALAYAIRSILALGFFILFIMADKPFAKGTPIEWEGWWERLYLLVAYTPLSLDAAITLLA</sequence>
<evidence type="ECO:0000256" key="1">
    <source>
        <dbReference type="SAM" id="Phobius"/>
    </source>
</evidence>
<proteinExistence type="predicted"/>
<dbReference type="Proteomes" id="UP000753256">
    <property type="component" value="Unassembled WGS sequence"/>
</dbReference>
<protein>
    <submittedName>
        <fullName evidence="2">DUF998 domain-containing protein</fullName>
    </submittedName>
</protein>
<reference evidence="2" key="2">
    <citation type="submission" date="2021-09" db="EMBL/GenBank/DDBJ databases">
        <authorList>
            <person name="Gilroy R."/>
        </authorList>
    </citation>
    <scope>NUCLEOTIDE SEQUENCE</scope>
    <source>
        <strain evidence="2">ChiHjej13B12-9602</strain>
    </source>
</reference>
<keyword evidence="1" id="KW-0812">Transmembrane</keyword>
<feature type="transmembrane region" description="Helical" evidence="1">
    <location>
        <begin position="196"/>
        <end position="214"/>
    </location>
</feature>
<dbReference type="RefSeq" id="WP_273189752.1">
    <property type="nucleotide sequence ID" value="NZ_DYUZ01000018.1"/>
</dbReference>
<keyword evidence="1" id="KW-0472">Membrane</keyword>
<evidence type="ECO:0000313" key="3">
    <source>
        <dbReference type="Proteomes" id="UP000753256"/>
    </source>
</evidence>
<evidence type="ECO:0000313" key="2">
    <source>
        <dbReference type="EMBL" id="HJG37156.1"/>
    </source>
</evidence>
<dbReference type="InterPro" id="IPR009339">
    <property type="entry name" value="DUF998"/>
</dbReference>
<dbReference type="EMBL" id="DYUZ01000018">
    <property type="protein sequence ID" value="HJG37156.1"/>
    <property type="molecule type" value="Genomic_DNA"/>
</dbReference>